<reference evidence="1" key="2">
    <citation type="submission" date="2025-09" db="UniProtKB">
        <authorList>
            <consortium name="Ensembl"/>
        </authorList>
    </citation>
    <scope>IDENTIFICATION</scope>
</reference>
<evidence type="ECO:0000313" key="1">
    <source>
        <dbReference type="Ensembl" id="ENSSANP00000000801.1"/>
    </source>
</evidence>
<dbReference type="PANTHER" id="PTHR31296:SF1">
    <property type="entry name" value="MITOCHONDRIAL PROTEIN C2ORF69"/>
    <property type="match status" value="1"/>
</dbReference>
<accession>A0A671K3T2</accession>
<gene>
    <name evidence="1" type="primary">cunh2orf69</name>
</gene>
<dbReference type="InterPro" id="IPR018881">
    <property type="entry name" value="C2orf69_mit"/>
</dbReference>
<dbReference type="Pfam" id="PF10561">
    <property type="entry name" value="C2orf69"/>
    <property type="match status" value="2"/>
</dbReference>
<evidence type="ECO:0000313" key="2">
    <source>
        <dbReference type="Proteomes" id="UP000472260"/>
    </source>
</evidence>
<organism evidence="1 2">
    <name type="scientific">Sinocyclocheilus anshuiensis</name>
    <dbReference type="NCBI Taxonomy" id="1608454"/>
    <lineage>
        <taxon>Eukaryota</taxon>
        <taxon>Metazoa</taxon>
        <taxon>Chordata</taxon>
        <taxon>Craniata</taxon>
        <taxon>Vertebrata</taxon>
        <taxon>Euteleostomi</taxon>
        <taxon>Actinopterygii</taxon>
        <taxon>Neopterygii</taxon>
        <taxon>Teleostei</taxon>
        <taxon>Ostariophysi</taxon>
        <taxon>Cypriniformes</taxon>
        <taxon>Cyprinidae</taxon>
        <taxon>Cyprininae</taxon>
        <taxon>Sinocyclocheilus</taxon>
    </lineage>
</organism>
<dbReference type="AlphaFoldDB" id="A0A671K3T2"/>
<keyword evidence="2" id="KW-1185">Reference proteome</keyword>
<dbReference type="Proteomes" id="UP000472260">
    <property type="component" value="Unassembled WGS sequence"/>
</dbReference>
<dbReference type="PANTHER" id="PTHR31296">
    <property type="entry name" value="UPF0565 PROTEIN C2ORF69"/>
    <property type="match status" value="1"/>
</dbReference>
<reference evidence="1" key="1">
    <citation type="submission" date="2025-08" db="UniProtKB">
        <authorList>
            <consortium name="Ensembl"/>
        </authorList>
    </citation>
    <scope>IDENTIFICATION</scope>
</reference>
<protein>
    <submittedName>
        <fullName evidence="1">UPF0565 protein C2orf69 homolog</fullName>
    </submittedName>
</protein>
<name>A0A671K3T2_9TELE</name>
<proteinExistence type="predicted"/>
<sequence length="331" mass="36473">MLQVVQSIRSVVACLSLAIARKMSAAAGLCGPGTSAAAPGLLRLNSVPGYDQNRVNDVLLLRPATETRRRCDNETENLRKGNDHVLFFPGDIQNFQQEMALQPDAAPWQSWSLERVALTLGHRFPGCHIWVIRASQMYLHKFSCYQNFVESNLFGAPEHSLDYGAVHHLRALLGHSMQRAGLPNPLPPLSGTSTPGPLPAGFTLTIVGFSKGCVVLNQIVYELAGARADPELRLFLDSVSDMYWLDGGHPGGSETWVTDKCALGELASSGVAIHTHVTPYEVCDPMRAWVGREHRHFIKTLENLGACLSQKLHFEDEPASIENHFRVIQEF</sequence>
<dbReference type="GO" id="GO:0005739">
    <property type="term" value="C:mitochondrion"/>
    <property type="evidence" value="ECO:0007669"/>
    <property type="project" value="TreeGrafter"/>
</dbReference>
<dbReference type="Ensembl" id="ENSSANT00000000883.1">
    <property type="protein sequence ID" value="ENSSANP00000000801.1"/>
    <property type="gene ID" value="ENSSANG00000000533.1"/>
</dbReference>